<dbReference type="CDD" id="cd16449">
    <property type="entry name" value="RING-HC"/>
    <property type="match status" value="2"/>
</dbReference>
<evidence type="ECO:0000313" key="6">
    <source>
        <dbReference type="Proteomes" id="UP001152797"/>
    </source>
</evidence>
<gene>
    <name evidence="3" type="ORF">C1SCF055_LOCUS4286</name>
</gene>
<dbReference type="PANTHER" id="PTHR14879">
    <property type="entry name" value="CASPASE REGULATOR, RING FINGER DOMAIN-CONTAINING"/>
    <property type="match status" value="1"/>
</dbReference>
<dbReference type="InterPro" id="IPR001841">
    <property type="entry name" value="Znf_RING"/>
</dbReference>
<feature type="domain" description="RING-type" evidence="2">
    <location>
        <begin position="141"/>
        <end position="177"/>
    </location>
</feature>
<evidence type="ECO:0000313" key="3">
    <source>
        <dbReference type="EMBL" id="CAI3976027.1"/>
    </source>
</evidence>
<dbReference type="Pfam" id="PF13920">
    <property type="entry name" value="zf-C3HC4_3"/>
    <property type="match status" value="1"/>
</dbReference>
<dbReference type="GO" id="GO:0008270">
    <property type="term" value="F:zinc ion binding"/>
    <property type="evidence" value="ECO:0007669"/>
    <property type="project" value="UniProtKB-KW"/>
</dbReference>
<reference evidence="4" key="2">
    <citation type="submission" date="2024-04" db="EMBL/GenBank/DDBJ databases">
        <authorList>
            <person name="Chen Y."/>
            <person name="Shah S."/>
            <person name="Dougan E. K."/>
            <person name="Thang M."/>
            <person name="Chan C."/>
        </authorList>
    </citation>
    <scope>NUCLEOTIDE SEQUENCE [LARGE SCALE GENOMIC DNA]</scope>
</reference>
<comment type="caution">
    <text evidence="3">The sequence shown here is derived from an EMBL/GenBank/DDBJ whole genome shotgun (WGS) entry which is preliminary data.</text>
</comment>
<proteinExistence type="predicted"/>
<protein>
    <submittedName>
        <fullName evidence="5">ERAD-associated E3 ubiquitin-protein ligase DOA10</fullName>
    </submittedName>
</protein>
<keyword evidence="1" id="KW-0479">Metal-binding</keyword>
<keyword evidence="1" id="KW-0862">Zinc</keyword>
<keyword evidence="1" id="KW-0863">Zinc-finger</keyword>
<evidence type="ECO:0000256" key="1">
    <source>
        <dbReference type="PROSITE-ProRule" id="PRU00175"/>
    </source>
</evidence>
<evidence type="ECO:0000259" key="2">
    <source>
        <dbReference type="PROSITE" id="PS50089"/>
    </source>
</evidence>
<dbReference type="PANTHER" id="PTHR14879:SF5">
    <property type="entry name" value="RING-TYPE DOMAIN-CONTAINING PROTEIN"/>
    <property type="match status" value="1"/>
</dbReference>
<sequence>MLFRQQLARNVANAEQAYNAETQQMVQAWAAEVKEKFMAECEAASHRRELSFTMLVVQPDHLTRRRVDHHLLMAQLRGILAELGFGFKDGTLTGFQKEAILQADEFGNLQDLHRAKMTGHWAGNETSRSSDRANGGTWAHCPICHENGPAVVLVPCGHVVCRECHRCQQLHQCPMCREVTTSVTRGLFVQAASPLPEASPQPDPFDDPWASTWRSPALTPDLEMAFAQKLARNVNAYGAETQQLMQEAVATKKSYFMQHCERASKEGKYSFTGNFEVEGKVVNRQDYSREKMRDLLKEGLADLGLQRFDVKHLHGGANFEMSATWTADAETSRKGESINPCSGGTCVTCPICHEHRPAVVLVPCGHVVCRDCHRSKQLRQCPMCRKVITSATQGLFMDCHLKARGWGADAYAVHANSLPIAAALILGVDGLASTTTFCEAACHDATVQGTRFMKYFAAPAGNATATVGGRPIPSFGNATKPTDLAAAEPLIPSTCGWKAPYACGCADDDNDIATMRRILWNQTALELLNAGLSQPKYEKHSNYTFLQVHEAGFEELRRRFAVFFENQAASNILCEHVVIKVSIFPKTQLSRRRIHDVETKIGDTYTGPRGCGIYVLSDWQIAAMKRTNVNGWNTLAFPTDDFVSNLTKIGNESEANGLSNELQRFFNILKITVGFLVPSSVNKVTFGDWKCNVVGFHQDSERSNRSNISDFEVVRHRKNFNKSLESEWIDNHGRVFSRHEWAALRDIERLKLFLGPNVIKRTVNMSDIMCTTWHLGRKRQALARFALRWFWYTAAFTMRPQLTYNLALFDCGESLAVNYPKQTWYCGF</sequence>
<dbReference type="PROSITE" id="PS50089">
    <property type="entry name" value="ZF_RING_2"/>
    <property type="match status" value="2"/>
</dbReference>
<dbReference type="EMBL" id="CAMXCT020000238">
    <property type="protein sequence ID" value="CAL1129402.1"/>
    <property type="molecule type" value="Genomic_DNA"/>
</dbReference>
<feature type="domain" description="RING-type" evidence="2">
    <location>
        <begin position="349"/>
        <end position="385"/>
    </location>
</feature>
<dbReference type="EMBL" id="CAMXCT010000238">
    <property type="protein sequence ID" value="CAI3976027.1"/>
    <property type="molecule type" value="Genomic_DNA"/>
</dbReference>
<dbReference type="AlphaFoldDB" id="A0A9P1FJB4"/>
<organism evidence="3">
    <name type="scientific">Cladocopium goreaui</name>
    <dbReference type="NCBI Taxonomy" id="2562237"/>
    <lineage>
        <taxon>Eukaryota</taxon>
        <taxon>Sar</taxon>
        <taxon>Alveolata</taxon>
        <taxon>Dinophyceae</taxon>
        <taxon>Suessiales</taxon>
        <taxon>Symbiodiniaceae</taxon>
        <taxon>Cladocopium</taxon>
    </lineage>
</organism>
<evidence type="ECO:0000313" key="5">
    <source>
        <dbReference type="EMBL" id="CAL4763339.1"/>
    </source>
</evidence>
<dbReference type="EMBL" id="CAMXCT030000238">
    <property type="protein sequence ID" value="CAL4763339.1"/>
    <property type="molecule type" value="Genomic_DNA"/>
</dbReference>
<dbReference type="SUPFAM" id="SSF57850">
    <property type="entry name" value="RING/U-box"/>
    <property type="match status" value="2"/>
</dbReference>
<dbReference type="Pfam" id="PF14447">
    <property type="entry name" value="Prok-RING_4"/>
    <property type="match status" value="1"/>
</dbReference>
<dbReference type="InterPro" id="IPR013083">
    <property type="entry name" value="Znf_RING/FYVE/PHD"/>
</dbReference>
<reference evidence="3" key="1">
    <citation type="submission" date="2022-10" db="EMBL/GenBank/DDBJ databases">
        <authorList>
            <person name="Chen Y."/>
            <person name="Dougan E. K."/>
            <person name="Chan C."/>
            <person name="Rhodes N."/>
            <person name="Thang M."/>
        </authorList>
    </citation>
    <scope>NUCLEOTIDE SEQUENCE</scope>
</reference>
<name>A0A9P1FJB4_9DINO</name>
<accession>A0A9P1FJB4</accession>
<dbReference type="Gene3D" id="3.30.40.10">
    <property type="entry name" value="Zinc/RING finger domain, C3HC4 (zinc finger)"/>
    <property type="match status" value="2"/>
</dbReference>
<keyword evidence="6" id="KW-1185">Reference proteome</keyword>
<evidence type="ECO:0000313" key="4">
    <source>
        <dbReference type="EMBL" id="CAL1129402.1"/>
    </source>
</evidence>
<dbReference type="InterPro" id="IPR051728">
    <property type="entry name" value="RING-FYVE_E3_ubiquitin-ligase"/>
</dbReference>
<dbReference type="Proteomes" id="UP001152797">
    <property type="component" value="Unassembled WGS sequence"/>
</dbReference>
<dbReference type="SMART" id="SM00184">
    <property type="entry name" value="RING"/>
    <property type="match status" value="2"/>
</dbReference>